<protein>
    <submittedName>
        <fullName evidence="1">Uncharacterized protein</fullName>
    </submittedName>
</protein>
<dbReference type="EMBL" id="JAHRIN010001186">
    <property type="protein sequence ID" value="MEQ2191738.1"/>
    <property type="molecule type" value="Genomic_DNA"/>
</dbReference>
<evidence type="ECO:0000313" key="2">
    <source>
        <dbReference type="Proteomes" id="UP001434883"/>
    </source>
</evidence>
<feature type="non-terminal residue" evidence="1">
    <location>
        <position position="1"/>
    </location>
</feature>
<organism evidence="1 2">
    <name type="scientific">Xenoophorus captivus</name>
    <dbReference type="NCBI Taxonomy" id="1517983"/>
    <lineage>
        <taxon>Eukaryota</taxon>
        <taxon>Metazoa</taxon>
        <taxon>Chordata</taxon>
        <taxon>Craniata</taxon>
        <taxon>Vertebrata</taxon>
        <taxon>Euteleostomi</taxon>
        <taxon>Actinopterygii</taxon>
        <taxon>Neopterygii</taxon>
        <taxon>Teleostei</taxon>
        <taxon>Neoteleostei</taxon>
        <taxon>Acanthomorphata</taxon>
        <taxon>Ovalentaria</taxon>
        <taxon>Atherinomorphae</taxon>
        <taxon>Cyprinodontiformes</taxon>
        <taxon>Goodeidae</taxon>
        <taxon>Xenoophorus</taxon>
    </lineage>
</organism>
<proteinExistence type="predicted"/>
<dbReference type="Proteomes" id="UP001434883">
    <property type="component" value="Unassembled WGS sequence"/>
</dbReference>
<reference evidence="1 2" key="1">
    <citation type="submission" date="2021-06" db="EMBL/GenBank/DDBJ databases">
        <authorList>
            <person name="Palmer J.M."/>
        </authorList>
    </citation>
    <scope>NUCLEOTIDE SEQUENCE [LARGE SCALE GENOMIC DNA]</scope>
    <source>
        <strain evidence="1 2">XC_2019</strain>
        <tissue evidence="1">Muscle</tissue>
    </source>
</reference>
<name>A0ABV0Q839_9TELE</name>
<sequence length="74" mass="8720">SLESELAKVRQEKESLTQQLLNTIKHKVVLSQELDAWQKGKQIVSFSFLFKVAYFMQQEVMVRTQGQEKIFFLL</sequence>
<comment type="caution">
    <text evidence="1">The sequence shown here is derived from an EMBL/GenBank/DDBJ whole genome shotgun (WGS) entry which is preliminary data.</text>
</comment>
<gene>
    <name evidence="1" type="ORF">XENOCAPTIV_001923</name>
</gene>
<keyword evidence="2" id="KW-1185">Reference proteome</keyword>
<accession>A0ABV0Q839</accession>
<evidence type="ECO:0000313" key="1">
    <source>
        <dbReference type="EMBL" id="MEQ2191738.1"/>
    </source>
</evidence>